<comment type="similarity">
    <text evidence="1 4">Belongs to the D-isomer specific 2-hydroxyacid dehydrogenase family.</text>
</comment>
<dbReference type="InterPro" id="IPR006140">
    <property type="entry name" value="D-isomer_DH_NAD-bd"/>
</dbReference>
<reference evidence="7 8" key="1">
    <citation type="journal article" date="2016" name="Nat. Commun.">
        <title>Thousands of microbial genomes shed light on interconnected biogeochemical processes in an aquifer system.</title>
        <authorList>
            <person name="Anantharaman K."/>
            <person name="Brown C.T."/>
            <person name="Hug L.A."/>
            <person name="Sharon I."/>
            <person name="Castelle C.J."/>
            <person name="Probst A.J."/>
            <person name="Thomas B.C."/>
            <person name="Singh A."/>
            <person name="Wilkins M.J."/>
            <person name="Karaoz U."/>
            <person name="Brodie E.L."/>
            <person name="Williams K.H."/>
            <person name="Hubbard S.S."/>
            <person name="Banfield J.F."/>
        </authorList>
    </citation>
    <scope>NUCLEOTIDE SEQUENCE [LARGE SCALE GENOMIC DNA]</scope>
</reference>
<evidence type="ECO:0000313" key="7">
    <source>
        <dbReference type="EMBL" id="OGZ12584.1"/>
    </source>
</evidence>
<dbReference type="GO" id="GO:0016616">
    <property type="term" value="F:oxidoreductase activity, acting on the CH-OH group of donors, NAD or NADP as acceptor"/>
    <property type="evidence" value="ECO:0007669"/>
    <property type="project" value="InterPro"/>
</dbReference>
<dbReference type="EMBL" id="MHLN01000003">
    <property type="protein sequence ID" value="OGZ12584.1"/>
    <property type="molecule type" value="Genomic_DNA"/>
</dbReference>
<evidence type="ECO:0000259" key="5">
    <source>
        <dbReference type="Pfam" id="PF00389"/>
    </source>
</evidence>
<dbReference type="InterPro" id="IPR006139">
    <property type="entry name" value="D-isomer_2_OHA_DH_cat_dom"/>
</dbReference>
<feature type="domain" description="D-isomer specific 2-hydroxyacid dehydrogenase NAD-binding" evidence="6">
    <location>
        <begin position="111"/>
        <end position="290"/>
    </location>
</feature>
<dbReference type="SUPFAM" id="SSF51735">
    <property type="entry name" value="NAD(P)-binding Rossmann-fold domains"/>
    <property type="match status" value="1"/>
</dbReference>
<dbReference type="AlphaFoldDB" id="A0A1G2DFZ6"/>
<evidence type="ECO:0000256" key="2">
    <source>
        <dbReference type="ARBA" id="ARBA00023002"/>
    </source>
</evidence>
<evidence type="ECO:0008006" key="9">
    <source>
        <dbReference type="Google" id="ProtNLM"/>
    </source>
</evidence>
<evidence type="ECO:0000256" key="3">
    <source>
        <dbReference type="ARBA" id="ARBA00023027"/>
    </source>
</evidence>
<dbReference type="InterPro" id="IPR029753">
    <property type="entry name" value="D-isomer_DH_CS"/>
</dbReference>
<gene>
    <name evidence="7" type="ORF">A3D67_04220</name>
</gene>
<keyword evidence="3" id="KW-0520">NAD</keyword>
<dbReference type="PANTHER" id="PTHR42789">
    <property type="entry name" value="D-ISOMER SPECIFIC 2-HYDROXYACID DEHYDROGENASE FAMILY PROTEIN (AFU_ORTHOLOGUE AFUA_6G10090)"/>
    <property type="match status" value="1"/>
</dbReference>
<protein>
    <recommendedName>
        <fullName evidence="9">Hydroxyacid dehydrogenase</fullName>
    </recommendedName>
</protein>
<dbReference type="Gene3D" id="3.40.50.720">
    <property type="entry name" value="NAD(P)-binding Rossmann-like Domain"/>
    <property type="match status" value="2"/>
</dbReference>
<dbReference type="PANTHER" id="PTHR42789:SF1">
    <property type="entry name" value="D-ISOMER SPECIFIC 2-HYDROXYACID DEHYDROGENASE FAMILY PROTEIN (AFU_ORTHOLOGUE AFUA_6G10090)"/>
    <property type="match status" value="1"/>
</dbReference>
<sequence length="318" mass="35998">MRILNTIRKEYPQEAQNILKKLGMVYYREFSQKELARYIGEYDAAVIGLGLTFDKEVLAQAKNLKVIATATTGLDHIDLEEAKKSGIEVLSLSGETAFLNTITGTAELAAGLMIELLRRTPHAFESVKKYEWNRDAFRGHNLYGQTLGIVGMGRLGKWMARYGQAFGMNVLFSDTHVKKALRWLKRVSFDTLLRESDVISIHVHLSKDTEGMFGVHEFARMKKSAYLINTSRGKIVDERAVLNALEKKKIAGYATDVLADELSFGKKFVQHPLVEYAKKNQNLIIVPHIGGMTEESRTATDVFMVKKLKKYVHVKRLK</sequence>
<dbReference type="Pfam" id="PF00389">
    <property type="entry name" value="2-Hacid_dh"/>
    <property type="match status" value="1"/>
</dbReference>
<dbReference type="Proteomes" id="UP000178099">
    <property type="component" value="Unassembled WGS sequence"/>
</dbReference>
<comment type="caution">
    <text evidence="7">The sequence shown here is derived from an EMBL/GenBank/DDBJ whole genome shotgun (WGS) entry which is preliminary data.</text>
</comment>
<dbReference type="PROSITE" id="PS00671">
    <property type="entry name" value="D_2_HYDROXYACID_DH_3"/>
    <property type="match status" value="1"/>
</dbReference>
<dbReference type="InterPro" id="IPR036291">
    <property type="entry name" value="NAD(P)-bd_dom_sf"/>
</dbReference>
<feature type="domain" description="D-isomer specific 2-hydroxyacid dehydrogenase catalytic" evidence="5">
    <location>
        <begin position="10"/>
        <end position="315"/>
    </location>
</feature>
<evidence type="ECO:0000259" key="6">
    <source>
        <dbReference type="Pfam" id="PF02826"/>
    </source>
</evidence>
<name>A0A1G2DFZ6_9BACT</name>
<dbReference type="GO" id="GO:0051287">
    <property type="term" value="F:NAD binding"/>
    <property type="evidence" value="ECO:0007669"/>
    <property type="project" value="InterPro"/>
</dbReference>
<evidence type="ECO:0000256" key="4">
    <source>
        <dbReference type="RuleBase" id="RU003719"/>
    </source>
</evidence>
<dbReference type="SUPFAM" id="SSF52283">
    <property type="entry name" value="Formate/glycerate dehydrogenase catalytic domain-like"/>
    <property type="match status" value="1"/>
</dbReference>
<keyword evidence="2 4" id="KW-0560">Oxidoreductase</keyword>
<proteinExistence type="inferred from homology"/>
<evidence type="ECO:0000256" key="1">
    <source>
        <dbReference type="ARBA" id="ARBA00005854"/>
    </source>
</evidence>
<accession>A0A1G2DFZ6</accession>
<evidence type="ECO:0000313" key="8">
    <source>
        <dbReference type="Proteomes" id="UP000178099"/>
    </source>
</evidence>
<organism evidence="7 8">
    <name type="scientific">Candidatus Lloydbacteria bacterium RIFCSPHIGHO2_02_FULL_51_22</name>
    <dbReference type="NCBI Taxonomy" id="1798663"/>
    <lineage>
        <taxon>Bacteria</taxon>
        <taxon>Candidatus Lloydiibacteriota</taxon>
    </lineage>
</organism>
<dbReference type="Pfam" id="PF02826">
    <property type="entry name" value="2-Hacid_dh_C"/>
    <property type="match status" value="1"/>
</dbReference>
<dbReference type="InterPro" id="IPR050857">
    <property type="entry name" value="D-2-hydroxyacid_DH"/>
</dbReference>